<dbReference type="PANTHER" id="PTHR19290:SF167">
    <property type="entry name" value="PROTEIN DIMMED"/>
    <property type="match status" value="1"/>
</dbReference>
<dbReference type="GO" id="GO:0061564">
    <property type="term" value="P:axon development"/>
    <property type="evidence" value="ECO:0007669"/>
    <property type="project" value="TreeGrafter"/>
</dbReference>
<reference evidence="3" key="1">
    <citation type="submission" date="2020-06" db="EMBL/GenBank/DDBJ databases">
        <title>Draft genome of Bugula neritina, a colonial animal packing powerful symbionts and potential medicines.</title>
        <authorList>
            <person name="Rayko M."/>
        </authorList>
    </citation>
    <scope>NUCLEOTIDE SEQUENCE [LARGE SCALE GENOMIC DNA]</scope>
    <source>
        <strain evidence="3">Kwan_BN1</strain>
    </source>
</reference>
<evidence type="ECO:0000256" key="1">
    <source>
        <dbReference type="SAM" id="MobiDB-lite"/>
    </source>
</evidence>
<organism evidence="3 4">
    <name type="scientific">Bugula neritina</name>
    <name type="common">Brown bryozoan</name>
    <name type="synonym">Sertularia neritina</name>
    <dbReference type="NCBI Taxonomy" id="10212"/>
    <lineage>
        <taxon>Eukaryota</taxon>
        <taxon>Metazoa</taxon>
        <taxon>Spiralia</taxon>
        <taxon>Lophotrochozoa</taxon>
        <taxon>Bryozoa</taxon>
        <taxon>Gymnolaemata</taxon>
        <taxon>Cheilostomatida</taxon>
        <taxon>Flustrina</taxon>
        <taxon>Buguloidea</taxon>
        <taxon>Bugulidae</taxon>
        <taxon>Bugula</taxon>
    </lineage>
</organism>
<evidence type="ECO:0000313" key="3">
    <source>
        <dbReference type="EMBL" id="KAF6028700.1"/>
    </source>
</evidence>
<dbReference type="GO" id="GO:0046983">
    <property type="term" value="F:protein dimerization activity"/>
    <property type="evidence" value="ECO:0007669"/>
    <property type="project" value="InterPro"/>
</dbReference>
<dbReference type="GO" id="GO:0070888">
    <property type="term" value="F:E-box binding"/>
    <property type="evidence" value="ECO:0007669"/>
    <property type="project" value="TreeGrafter"/>
</dbReference>
<dbReference type="SMART" id="SM00353">
    <property type="entry name" value="HLH"/>
    <property type="match status" value="1"/>
</dbReference>
<accession>A0A7J7JQS6</accession>
<sequence length="172" mass="19322">MIENMALMTSNITSDNLEWLRGPDEKDRNSLESQCSSSSNGEAEYNSSAHIPHLQKQTPKRAGRKRKGVNARERNIRRLESNERERQRMHNLNGAFQDLRSVIPHVEAEQKLSKIETLSLAKNYIMALTNTICEMRGEDLVYDLDAAGNMTECRADAVASDTDPVSAVDTNS</sequence>
<dbReference type="InterPro" id="IPR011598">
    <property type="entry name" value="bHLH_dom"/>
</dbReference>
<protein>
    <recommendedName>
        <fullName evidence="2">BHLH domain-containing protein</fullName>
    </recommendedName>
</protein>
<dbReference type="InterPro" id="IPR036638">
    <property type="entry name" value="HLH_DNA-bd_sf"/>
</dbReference>
<dbReference type="AlphaFoldDB" id="A0A7J7JQS6"/>
<dbReference type="PANTHER" id="PTHR19290">
    <property type="entry name" value="BASIC HELIX-LOOP-HELIX PROTEIN NEUROGENIN-RELATED"/>
    <property type="match status" value="1"/>
</dbReference>
<dbReference type="GO" id="GO:0000981">
    <property type="term" value="F:DNA-binding transcription factor activity, RNA polymerase II-specific"/>
    <property type="evidence" value="ECO:0007669"/>
    <property type="project" value="TreeGrafter"/>
</dbReference>
<feature type="domain" description="BHLH" evidence="2">
    <location>
        <begin position="76"/>
        <end position="128"/>
    </location>
</feature>
<dbReference type="Gene3D" id="4.10.280.10">
    <property type="entry name" value="Helix-loop-helix DNA-binding domain"/>
    <property type="match status" value="1"/>
</dbReference>
<dbReference type="GO" id="GO:0007423">
    <property type="term" value="P:sensory organ development"/>
    <property type="evidence" value="ECO:0007669"/>
    <property type="project" value="TreeGrafter"/>
</dbReference>
<proteinExistence type="predicted"/>
<dbReference type="GO" id="GO:0045944">
    <property type="term" value="P:positive regulation of transcription by RNA polymerase II"/>
    <property type="evidence" value="ECO:0007669"/>
    <property type="project" value="TreeGrafter"/>
</dbReference>
<gene>
    <name evidence="3" type="ORF">EB796_012980</name>
</gene>
<name>A0A7J7JQS6_BUGNE</name>
<feature type="compositionally biased region" description="Basic and acidic residues" evidence="1">
    <location>
        <begin position="21"/>
        <end position="30"/>
    </location>
</feature>
<feature type="region of interest" description="Disordered" evidence="1">
    <location>
        <begin position="18"/>
        <end position="73"/>
    </location>
</feature>
<dbReference type="SUPFAM" id="SSF47459">
    <property type="entry name" value="HLH, helix-loop-helix DNA-binding domain"/>
    <property type="match status" value="1"/>
</dbReference>
<dbReference type="OrthoDB" id="5969565at2759"/>
<dbReference type="Pfam" id="PF00010">
    <property type="entry name" value="HLH"/>
    <property type="match status" value="1"/>
</dbReference>
<keyword evidence="4" id="KW-1185">Reference proteome</keyword>
<dbReference type="PROSITE" id="PS50888">
    <property type="entry name" value="BHLH"/>
    <property type="match status" value="1"/>
</dbReference>
<dbReference type="InterPro" id="IPR050359">
    <property type="entry name" value="bHLH_transcription_factors"/>
</dbReference>
<dbReference type="EMBL" id="VXIV02001923">
    <property type="protein sequence ID" value="KAF6028700.1"/>
    <property type="molecule type" value="Genomic_DNA"/>
</dbReference>
<dbReference type="GO" id="GO:0005634">
    <property type="term" value="C:nucleus"/>
    <property type="evidence" value="ECO:0007669"/>
    <property type="project" value="TreeGrafter"/>
</dbReference>
<feature type="compositionally biased region" description="Basic residues" evidence="1">
    <location>
        <begin position="58"/>
        <end position="69"/>
    </location>
</feature>
<dbReference type="Proteomes" id="UP000593567">
    <property type="component" value="Unassembled WGS sequence"/>
</dbReference>
<evidence type="ECO:0000259" key="2">
    <source>
        <dbReference type="PROSITE" id="PS50888"/>
    </source>
</evidence>
<evidence type="ECO:0000313" key="4">
    <source>
        <dbReference type="Proteomes" id="UP000593567"/>
    </source>
</evidence>
<comment type="caution">
    <text evidence="3">The sequence shown here is derived from an EMBL/GenBank/DDBJ whole genome shotgun (WGS) entry which is preliminary data.</text>
</comment>